<name>A0A6G1J4Q4_9PLEO</name>
<accession>A0A6G1J4Q4</accession>
<keyword evidence="3" id="KW-1185">Reference proteome</keyword>
<reference evidence="2" key="1">
    <citation type="journal article" date="2020" name="Stud. Mycol.">
        <title>101 Dothideomycetes genomes: a test case for predicting lifestyles and emergence of pathogens.</title>
        <authorList>
            <person name="Haridas S."/>
            <person name="Albert R."/>
            <person name="Binder M."/>
            <person name="Bloem J."/>
            <person name="Labutti K."/>
            <person name="Salamov A."/>
            <person name="Andreopoulos B."/>
            <person name="Baker S."/>
            <person name="Barry K."/>
            <person name="Bills G."/>
            <person name="Bluhm B."/>
            <person name="Cannon C."/>
            <person name="Castanera R."/>
            <person name="Culley D."/>
            <person name="Daum C."/>
            <person name="Ezra D."/>
            <person name="Gonzalez J."/>
            <person name="Henrissat B."/>
            <person name="Kuo A."/>
            <person name="Liang C."/>
            <person name="Lipzen A."/>
            <person name="Lutzoni F."/>
            <person name="Magnuson J."/>
            <person name="Mondo S."/>
            <person name="Nolan M."/>
            <person name="Ohm R."/>
            <person name="Pangilinan J."/>
            <person name="Park H.-J."/>
            <person name="Ramirez L."/>
            <person name="Alfaro M."/>
            <person name="Sun H."/>
            <person name="Tritt A."/>
            <person name="Yoshinaga Y."/>
            <person name="Zwiers L.-H."/>
            <person name="Turgeon B."/>
            <person name="Goodwin S."/>
            <person name="Spatafora J."/>
            <person name="Crous P."/>
            <person name="Grigoriev I."/>
        </authorList>
    </citation>
    <scope>NUCLEOTIDE SEQUENCE</scope>
    <source>
        <strain evidence="2">CBS 122367</strain>
    </source>
</reference>
<protein>
    <submittedName>
        <fullName evidence="2">Uncharacterized protein</fullName>
    </submittedName>
</protein>
<evidence type="ECO:0000313" key="2">
    <source>
        <dbReference type="EMBL" id="KAF2685215.1"/>
    </source>
</evidence>
<proteinExistence type="predicted"/>
<dbReference type="AlphaFoldDB" id="A0A6G1J4Q4"/>
<dbReference type="EMBL" id="MU005579">
    <property type="protein sequence ID" value="KAF2685215.1"/>
    <property type="molecule type" value="Genomic_DNA"/>
</dbReference>
<evidence type="ECO:0000313" key="3">
    <source>
        <dbReference type="Proteomes" id="UP000799291"/>
    </source>
</evidence>
<evidence type="ECO:0000256" key="1">
    <source>
        <dbReference type="SAM" id="MobiDB-lite"/>
    </source>
</evidence>
<sequence>MNPFREMIMARCADATPVVQDPGQSRGRDTFENGEPGPSDWDERIEETAFISHITFFSYSQTLLGFDAFGQCLSCRDGNMRGWKWDVRASKMRELPYPMGNIPETVCLLLCTSRDIYFLALRKVKEPNVFVRQDMCGLSGYALAQPEASRLKEELEWWIENGEEQEFVLL</sequence>
<gene>
    <name evidence="2" type="ORF">K458DRAFT_450127</name>
</gene>
<dbReference type="Proteomes" id="UP000799291">
    <property type="component" value="Unassembled WGS sequence"/>
</dbReference>
<organism evidence="2 3">
    <name type="scientific">Lentithecium fluviatile CBS 122367</name>
    <dbReference type="NCBI Taxonomy" id="1168545"/>
    <lineage>
        <taxon>Eukaryota</taxon>
        <taxon>Fungi</taxon>
        <taxon>Dikarya</taxon>
        <taxon>Ascomycota</taxon>
        <taxon>Pezizomycotina</taxon>
        <taxon>Dothideomycetes</taxon>
        <taxon>Pleosporomycetidae</taxon>
        <taxon>Pleosporales</taxon>
        <taxon>Massarineae</taxon>
        <taxon>Lentitheciaceae</taxon>
        <taxon>Lentithecium</taxon>
    </lineage>
</organism>
<feature type="region of interest" description="Disordered" evidence="1">
    <location>
        <begin position="18"/>
        <end position="40"/>
    </location>
</feature>